<keyword evidence="5" id="KW-1015">Disulfide bond</keyword>
<feature type="region of interest" description="Disordered" evidence="6">
    <location>
        <begin position="388"/>
        <end position="461"/>
    </location>
</feature>
<feature type="region of interest" description="Disordered" evidence="6">
    <location>
        <begin position="1"/>
        <end position="21"/>
    </location>
</feature>
<evidence type="ECO:0000313" key="10">
    <source>
        <dbReference type="Proteomes" id="UP000058446"/>
    </source>
</evidence>
<accession>A0A0K2H316</accession>
<keyword evidence="8" id="KW-0732">Signal</keyword>
<name>A0A0K2H316_9CORY</name>
<evidence type="ECO:0000256" key="3">
    <source>
        <dbReference type="ARBA" id="ARBA00023022"/>
    </source>
</evidence>
<dbReference type="InterPro" id="IPR002186">
    <property type="entry name" value="Neocarzinostatin_fam"/>
</dbReference>
<feature type="compositionally biased region" description="Polar residues" evidence="6">
    <location>
        <begin position="447"/>
        <end position="461"/>
    </location>
</feature>
<dbReference type="EMBL" id="CP006841">
    <property type="protein sequence ID" value="ALA68422.1"/>
    <property type="molecule type" value="Genomic_DNA"/>
</dbReference>
<comment type="similarity">
    <text evidence="1">Belongs to the neocarzinostatin family.</text>
</comment>
<keyword evidence="7" id="KW-0472">Membrane</keyword>
<feature type="compositionally biased region" description="Low complexity" evidence="6">
    <location>
        <begin position="241"/>
        <end position="254"/>
    </location>
</feature>
<feature type="transmembrane region" description="Helical" evidence="7">
    <location>
        <begin position="618"/>
        <end position="641"/>
    </location>
</feature>
<keyword evidence="2" id="KW-0929">Antimicrobial</keyword>
<feature type="compositionally biased region" description="Polar residues" evidence="6">
    <location>
        <begin position="1"/>
        <end position="11"/>
    </location>
</feature>
<sequence length="655" mass="65042">MPSNAASNAQKISPARRFNPTRTNRIRAAAVASTALLASTIAPAGLTVATAAPTSTGNTLLQAQDAQSSRSLQISSTSELSDGDTVTVTGAGYPAGAKIYLAQTIEQPTSGYPSTYGSAAKVTVSPDGSFSQEMQVSPTFKDVDCTQTQCYIASFSAFPNLADRSNDQWVPISFAGAAAKLGTEDNSSPNSDDSSGKGLLGDLAPSWWPDSPSLKLPNGIVPTGAPTGDSTKAPAEHPHNGSDSSAPSTAGSSSKNNTGASTSSSGARVSLSKTTGLNPDGDTIRVTGKGFKTSGNGIYVGIAQNDQMDVTNADSFGPDTKYVSASRGNLAADGSFSVDLPVSAVFGKADCLSNACSVYTIAAHGSQDRSQDTATAVSFAGGVEKQEATLPAGGNSGTGSSASSAGAPGVASGSTGGRASRQSSSSSRDGSNSSDSSAGPVSVSLSTTTIQPSGVTPITISGSGFKTTGNGIYVAVGEKSKFSTTNADAFATAAYVRTSDMSADGSFSTTLQVEAVTAAANCLDNDCAVFTMAAHGSSDRSQDTVTDLSVGGSAKEIASAKKGAAKKQADAKAKAQASGKKSSSKASGKATAGSKNSATSAEDAQTEQAATTSAISPLGALGIGALGAVLGAGIFGAGMWFGRKRPAGDNSADRS</sequence>
<dbReference type="KEGG" id="clw:CLAC_03185"/>
<proteinExistence type="inferred from homology"/>
<organism evidence="9 10">
    <name type="scientific">Corynebacterium lactis RW2-5</name>
    <dbReference type="NCBI Taxonomy" id="1408189"/>
    <lineage>
        <taxon>Bacteria</taxon>
        <taxon>Bacillati</taxon>
        <taxon>Actinomycetota</taxon>
        <taxon>Actinomycetes</taxon>
        <taxon>Mycobacteriales</taxon>
        <taxon>Corynebacteriaceae</taxon>
        <taxon>Corynebacterium</taxon>
    </lineage>
</organism>
<evidence type="ECO:0000256" key="8">
    <source>
        <dbReference type="SAM" id="SignalP"/>
    </source>
</evidence>
<evidence type="ECO:0000313" key="9">
    <source>
        <dbReference type="EMBL" id="ALA68422.1"/>
    </source>
</evidence>
<dbReference type="AlphaFoldDB" id="A0A0K2H316"/>
<keyword evidence="7" id="KW-1133">Transmembrane helix</keyword>
<reference evidence="9 10" key="1">
    <citation type="submission" date="2013-10" db="EMBL/GenBank/DDBJ databases">
        <title>Complete genome sequence of Corynebacterium lactis DSM 45799(T), isolated from raw cow milk.</title>
        <authorList>
            <person name="Ruckert C."/>
            <person name="Albersmeier A."/>
            <person name="Lipski A."/>
            <person name="Kalinowski J."/>
        </authorList>
    </citation>
    <scope>NUCLEOTIDE SEQUENCE [LARGE SCALE GENOMIC DNA]</scope>
    <source>
        <strain evidence="9 10">RW2-5</strain>
    </source>
</reference>
<dbReference type="GO" id="GO:0003677">
    <property type="term" value="F:DNA binding"/>
    <property type="evidence" value="ECO:0007669"/>
    <property type="project" value="UniProtKB-KW"/>
</dbReference>
<feature type="region of interest" description="Disordered" evidence="6">
    <location>
        <begin position="64"/>
        <end position="83"/>
    </location>
</feature>
<feature type="compositionally biased region" description="Low complexity" evidence="6">
    <location>
        <begin position="398"/>
        <end position="446"/>
    </location>
</feature>
<evidence type="ECO:0000256" key="6">
    <source>
        <dbReference type="SAM" id="MobiDB-lite"/>
    </source>
</evidence>
<evidence type="ECO:0000256" key="2">
    <source>
        <dbReference type="ARBA" id="ARBA00022529"/>
    </source>
</evidence>
<feature type="chain" id="PRO_5038500940" description="IPT/TIG domain-containing protein" evidence="8">
    <location>
        <begin position="45"/>
        <end position="655"/>
    </location>
</feature>
<dbReference type="PROSITE" id="PS00430">
    <property type="entry name" value="TONB_DEPENDENT_REC_1"/>
    <property type="match status" value="1"/>
</dbReference>
<feature type="signal peptide" evidence="8">
    <location>
        <begin position="1"/>
        <end position="44"/>
    </location>
</feature>
<dbReference type="PATRIC" id="fig|1408189.4.peg.634"/>
<evidence type="ECO:0008006" key="11">
    <source>
        <dbReference type="Google" id="ProtNLM"/>
    </source>
</evidence>
<keyword evidence="3" id="KW-0044">Antibiotic</keyword>
<keyword evidence="10" id="KW-1185">Reference proteome</keyword>
<gene>
    <name evidence="9" type="ORF">CLAC_03185</name>
</gene>
<evidence type="ECO:0000256" key="1">
    <source>
        <dbReference type="ARBA" id="ARBA00010648"/>
    </source>
</evidence>
<keyword evidence="7" id="KW-0812">Transmembrane</keyword>
<dbReference type="STRING" id="1408189.CLAC_03185"/>
<evidence type="ECO:0000256" key="5">
    <source>
        <dbReference type="ARBA" id="ARBA00023157"/>
    </source>
</evidence>
<dbReference type="RefSeq" id="WP_053411651.1">
    <property type="nucleotide sequence ID" value="NZ_CP006841.1"/>
</dbReference>
<feature type="compositionally biased region" description="Polar residues" evidence="6">
    <location>
        <begin position="255"/>
        <end position="277"/>
    </location>
</feature>
<dbReference type="InterPro" id="IPR027273">
    <property type="entry name" value="Neocarzinostatin-like"/>
</dbReference>
<feature type="region of interest" description="Disordered" evidence="6">
    <location>
        <begin position="181"/>
        <end position="283"/>
    </location>
</feature>
<dbReference type="Proteomes" id="UP000058446">
    <property type="component" value="Chromosome"/>
</dbReference>
<dbReference type="Gene3D" id="2.60.40.230">
    <property type="entry name" value="Neocarzinostatin-like"/>
    <property type="match status" value="3"/>
</dbReference>
<dbReference type="InterPro" id="IPR010916">
    <property type="entry name" value="TonB_box_CS"/>
</dbReference>
<evidence type="ECO:0000256" key="7">
    <source>
        <dbReference type="SAM" id="Phobius"/>
    </source>
</evidence>
<dbReference type="OrthoDB" id="4451361at2"/>
<protein>
    <recommendedName>
        <fullName evidence="11">IPT/TIG domain-containing protein</fullName>
    </recommendedName>
</protein>
<feature type="compositionally biased region" description="Low complexity" evidence="6">
    <location>
        <begin position="574"/>
        <end position="605"/>
    </location>
</feature>
<evidence type="ECO:0000256" key="4">
    <source>
        <dbReference type="ARBA" id="ARBA00023125"/>
    </source>
</evidence>
<feature type="region of interest" description="Disordered" evidence="6">
    <location>
        <begin position="568"/>
        <end position="605"/>
    </location>
</feature>
<keyword evidence="4" id="KW-0238">DNA-binding</keyword>
<feature type="compositionally biased region" description="Low complexity" evidence="6">
    <location>
        <begin position="67"/>
        <end position="80"/>
    </location>
</feature>
<dbReference type="SUPFAM" id="SSF49319">
    <property type="entry name" value="Actinoxanthin-like"/>
    <property type="match status" value="2"/>
</dbReference>
<dbReference type="GO" id="GO:0042742">
    <property type="term" value="P:defense response to bacterium"/>
    <property type="evidence" value="ECO:0007669"/>
    <property type="project" value="UniProtKB-KW"/>
</dbReference>
<dbReference type="Pfam" id="PF00960">
    <property type="entry name" value="Neocarzinostat"/>
    <property type="match status" value="1"/>
</dbReference>